<dbReference type="GO" id="GO:0005737">
    <property type="term" value="C:cytoplasm"/>
    <property type="evidence" value="ECO:0007669"/>
    <property type="project" value="TreeGrafter"/>
</dbReference>
<feature type="region of interest" description="Disordered" evidence="5">
    <location>
        <begin position="359"/>
        <end position="392"/>
    </location>
</feature>
<keyword evidence="2" id="KW-0285">Flavoprotein</keyword>
<dbReference type="RefSeq" id="WP_130101477.1">
    <property type="nucleotide sequence ID" value="NZ_SDWW01000007.1"/>
</dbReference>
<evidence type="ECO:0000256" key="5">
    <source>
        <dbReference type="SAM" id="MobiDB-lite"/>
    </source>
</evidence>
<dbReference type="GO" id="GO:0016651">
    <property type="term" value="F:oxidoreductase activity, acting on NAD(P)H"/>
    <property type="evidence" value="ECO:0007669"/>
    <property type="project" value="TreeGrafter"/>
</dbReference>
<comment type="caution">
    <text evidence="7">The sequence shown here is derived from an EMBL/GenBank/DDBJ whole genome shotgun (WGS) entry which is preliminary data.</text>
</comment>
<dbReference type="InterPro" id="IPR023753">
    <property type="entry name" value="FAD/NAD-binding_dom"/>
</dbReference>
<evidence type="ECO:0000256" key="4">
    <source>
        <dbReference type="ARBA" id="ARBA00023002"/>
    </source>
</evidence>
<evidence type="ECO:0000313" key="7">
    <source>
        <dbReference type="EMBL" id="RYV52237.1"/>
    </source>
</evidence>
<proteinExistence type="predicted"/>
<gene>
    <name evidence="7" type="ORF">EUA98_04515</name>
</gene>
<keyword evidence="3" id="KW-0274">FAD</keyword>
<dbReference type="InterPro" id="IPR050446">
    <property type="entry name" value="FAD-oxidoreductase/Apoptosis"/>
</dbReference>
<organism evidence="7 8">
    <name type="scientific">Pengzhenrongella frigida</name>
    <dbReference type="NCBI Taxonomy" id="1259133"/>
    <lineage>
        <taxon>Bacteria</taxon>
        <taxon>Bacillati</taxon>
        <taxon>Actinomycetota</taxon>
        <taxon>Actinomycetes</taxon>
        <taxon>Micrococcales</taxon>
        <taxon>Pengzhenrongella</taxon>
    </lineage>
</organism>
<dbReference type="Gene3D" id="3.30.390.30">
    <property type="match status" value="1"/>
</dbReference>
<dbReference type="AlphaFoldDB" id="A0A4Q5N5Z1"/>
<evidence type="ECO:0000256" key="3">
    <source>
        <dbReference type="ARBA" id="ARBA00022827"/>
    </source>
</evidence>
<accession>A0A4Q5N5Z1</accession>
<evidence type="ECO:0000256" key="2">
    <source>
        <dbReference type="ARBA" id="ARBA00022630"/>
    </source>
</evidence>
<dbReference type="PANTHER" id="PTHR43557">
    <property type="entry name" value="APOPTOSIS-INDUCING FACTOR 1"/>
    <property type="match status" value="1"/>
</dbReference>
<dbReference type="OrthoDB" id="1145at2"/>
<dbReference type="InterPro" id="IPR036188">
    <property type="entry name" value="FAD/NAD-bd_sf"/>
</dbReference>
<feature type="compositionally biased region" description="Low complexity" evidence="5">
    <location>
        <begin position="365"/>
        <end position="392"/>
    </location>
</feature>
<feature type="domain" description="FAD/NAD(P)-binding" evidence="6">
    <location>
        <begin position="17"/>
        <end position="289"/>
    </location>
</feature>
<keyword evidence="8" id="KW-1185">Reference proteome</keyword>
<dbReference type="Pfam" id="PF07992">
    <property type="entry name" value="Pyr_redox_2"/>
    <property type="match status" value="1"/>
</dbReference>
<comment type="cofactor">
    <cofactor evidence="1">
        <name>FAD</name>
        <dbReference type="ChEBI" id="CHEBI:57692"/>
    </cofactor>
</comment>
<name>A0A4Q5N5Z1_9MICO</name>
<dbReference type="PANTHER" id="PTHR43557:SF2">
    <property type="entry name" value="RIESKE DOMAIN-CONTAINING PROTEIN-RELATED"/>
    <property type="match status" value="1"/>
</dbReference>
<reference evidence="7 8" key="1">
    <citation type="submission" date="2019-01" db="EMBL/GenBank/DDBJ databases">
        <title>Novel species of Cellulomonas.</title>
        <authorList>
            <person name="Liu Q."/>
            <person name="Xin Y.-H."/>
        </authorList>
    </citation>
    <scope>NUCLEOTIDE SEQUENCE [LARGE SCALE GENOMIC DNA]</scope>
    <source>
        <strain evidence="7 8">HLT2-17</strain>
    </source>
</reference>
<protein>
    <submittedName>
        <fullName evidence="7">FAD-dependent oxidoreductase</fullName>
    </submittedName>
</protein>
<feature type="region of interest" description="Disordered" evidence="5">
    <location>
        <begin position="427"/>
        <end position="459"/>
    </location>
</feature>
<dbReference type="InterPro" id="IPR016156">
    <property type="entry name" value="FAD/NAD-linked_Rdtase_dimer_sf"/>
</dbReference>
<keyword evidence="4" id="KW-0560">Oxidoreductase</keyword>
<dbReference type="PRINTS" id="PR00411">
    <property type="entry name" value="PNDRDTASEI"/>
</dbReference>
<sequence>MPAPQRSDRPSAHGVRSVVVVGAGLAGAQSVAALRAQGFEGRVTLLGAEGVAPYDRPPLSKHLFDRVEPAWLTGELGVDVAALADDVRLAHPATGLAVGPDGVTVATATGDLSADAVVIASGSRALRPVGWAGARTLQTADDAARLRVALTPGARLVIVGAGWIGAEVAGVTAAAGVEVTVVEATGAPLAVALGAAVGGLTAAWYRAAGVRLLTGVPAEAVRADGVRLEDGRELPADVVLVAVGSRPATAWLGSALPRDPDGALRVDERFAVLGAPGRVFAVGDVARRRSARHGWVPGGHWDGALRGPAIAVRALLGGPDAATDEDPAPYVFSTQLGHDLALFGQPNLTVDDLVLRGDPTGTSRTTGIPGTTGAPGDPGTTGAPGTPGTTGTSGWTALWFAPTRPGSPIPGRRELTGVLTVDRPRDTAAARRLFTGRTLSRLDPPTAADPTRPLRDAVG</sequence>
<dbReference type="Gene3D" id="3.50.50.60">
    <property type="entry name" value="FAD/NAD(P)-binding domain"/>
    <property type="match status" value="2"/>
</dbReference>
<dbReference type="SUPFAM" id="SSF51905">
    <property type="entry name" value="FAD/NAD(P)-binding domain"/>
    <property type="match status" value="1"/>
</dbReference>
<dbReference type="PRINTS" id="PR00368">
    <property type="entry name" value="FADPNR"/>
</dbReference>
<evidence type="ECO:0000259" key="6">
    <source>
        <dbReference type="Pfam" id="PF07992"/>
    </source>
</evidence>
<evidence type="ECO:0000313" key="8">
    <source>
        <dbReference type="Proteomes" id="UP000293764"/>
    </source>
</evidence>
<dbReference type="Proteomes" id="UP000293764">
    <property type="component" value="Unassembled WGS sequence"/>
</dbReference>
<evidence type="ECO:0000256" key="1">
    <source>
        <dbReference type="ARBA" id="ARBA00001974"/>
    </source>
</evidence>
<dbReference type="EMBL" id="SDWW01000007">
    <property type="protein sequence ID" value="RYV52237.1"/>
    <property type="molecule type" value="Genomic_DNA"/>
</dbReference>